<dbReference type="Pfam" id="PF04488">
    <property type="entry name" value="Gly_transf_sug"/>
    <property type="match status" value="1"/>
</dbReference>
<protein>
    <recommendedName>
        <fullName evidence="2">Alpha 1,4-glycosyltransferase domain-containing protein</fullName>
    </recommendedName>
</protein>
<dbReference type="InterPro" id="IPR007652">
    <property type="entry name" value="A1-4-GlycosylTfrase_dom"/>
</dbReference>
<dbReference type="eggNOG" id="KOG1928">
    <property type="taxonomic scope" value="Eukaryota"/>
</dbReference>
<dbReference type="OMA" id="MGENCVL"/>
<evidence type="ECO:0000256" key="1">
    <source>
        <dbReference type="SAM" id="Phobius"/>
    </source>
</evidence>
<reference evidence="3 4" key="1">
    <citation type="journal article" date="2013" name="Proc. Natl. Acad. Sci. U.S.A.">
        <title>Fine-scale variation in meiotic recombination in Mimulus inferred from population shotgun sequencing.</title>
        <authorList>
            <person name="Hellsten U."/>
            <person name="Wright K.M."/>
            <person name="Jenkins J."/>
            <person name="Shu S."/>
            <person name="Yuan Y."/>
            <person name="Wessler S.R."/>
            <person name="Schmutz J."/>
            <person name="Willis J.H."/>
            <person name="Rokhsar D.S."/>
        </authorList>
    </citation>
    <scope>NUCLEOTIDE SEQUENCE [LARGE SCALE GENOMIC DNA]</scope>
    <source>
        <strain evidence="4">cv. DUN x IM62</strain>
    </source>
</reference>
<dbReference type="SUPFAM" id="SSF53448">
    <property type="entry name" value="Nucleotide-diphospho-sugar transferases"/>
    <property type="match status" value="1"/>
</dbReference>
<evidence type="ECO:0000313" key="3">
    <source>
        <dbReference type="EMBL" id="EYU41874.1"/>
    </source>
</evidence>
<dbReference type="PhylomeDB" id="A0A022RP92"/>
<dbReference type="Gene3D" id="3.90.550.20">
    <property type="match status" value="1"/>
</dbReference>
<dbReference type="EMBL" id="KI630319">
    <property type="protein sequence ID" value="EYU41874.1"/>
    <property type="molecule type" value="Genomic_DNA"/>
</dbReference>
<keyword evidence="1" id="KW-1133">Transmembrane helix</keyword>
<dbReference type="STRING" id="4155.A0A022RP92"/>
<sequence>MFDSPKFAPSKLNVFSTITYSLIVFVIVVFSYGVISNVTLHFQQHAFDHGGIFHPNQLLQTHHTSEEIIRLRTSDDAKLVVDHPKSKLNPEEFDFFVTSVNSSRRFDSSVREFFESSCKVRIFMTWISPVEFFTEREFFGLESLFQTNPTSCLIILSKTMDSEKGRKLLEPLTGLGFRVRAIAPDLWGLVKNTPAESWFDEIKNGTKETGKIPLPQNLSNLIRLAALYKYGGVYLDTDFIILKDFSGLRNSIGAQSVDLSGNWTRLNNAFLVFDKKHPLVFKFIEEFASTFDGNKWGHNGPYLVSRVVNRVKKTDEFDFTILPPMAFYPVDWTRVAGFFGRPNDPVSTKWVEAKIRQLNGSSYGVHLWNSQSSRLKIEQGSIIDRLIYSHCVICNRQISSSS</sequence>
<dbReference type="Pfam" id="PF04572">
    <property type="entry name" value="Gb3_synth"/>
    <property type="match status" value="1"/>
</dbReference>
<dbReference type="PANTHER" id="PTHR46781">
    <property type="entry name" value="ALPHA 1,4-GLYCOSYLTRANSFERASE FAMILY PROTEIN"/>
    <property type="match status" value="1"/>
</dbReference>
<gene>
    <name evidence="3" type="ORF">MIMGU_mgv1a027013mg</name>
</gene>
<proteinExistence type="predicted"/>
<dbReference type="OrthoDB" id="409543at2759"/>
<organism evidence="3 4">
    <name type="scientific">Erythranthe guttata</name>
    <name type="common">Yellow monkey flower</name>
    <name type="synonym">Mimulus guttatus</name>
    <dbReference type="NCBI Taxonomy" id="4155"/>
    <lineage>
        <taxon>Eukaryota</taxon>
        <taxon>Viridiplantae</taxon>
        <taxon>Streptophyta</taxon>
        <taxon>Embryophyta</taxon>
        <taxon>Tracheophyta</taxon>
        <taxon>Spermatophyta</taxon>
        <taxon>Magnoliopsida</taxon>
        <taxon>eudicotyledons</taxon>
        <taxon>Gunneridae</taxon>
        <taxon>Pentapetalae</taxon>
        <taxon>asterids</taxon>
        <taxon>lamiids</taxon>
        <taxon>Lamiales</taxon>
        <taxon>Phrymaceae</taxon>
        <taxon>Erythranthe</taxon>
    </lineage>
</organism>
<dbReference type="InterPro" id="IPR044789">
    <property type="entry name" value="Put_A1-4-GlycosylTfrase_plant"/>
</dbReference>
<keyword evidence="1" id="KW-0472">Membrane</keyword>
<evidence type="ECO:0000259" key="2">
    <source>
        <dbReference type="Pfam" id="PF04572"/>
    </source>
</evidence>
<accession>A0A022RP92</accession>
<dbReference type="Proteomes" id="UP000030748">
    <property type="component" value="Unassembled WGS sequence"/>
</dbReference>
<keyword evidence="1" id="KW-0812">Transmembrane</keyword>
<name>A0A022RP92_ERYGU</name>
<evidence type="ECO:0000313" key="4">
    <source>
        <dbReference type="Proteomes" id="UP000030748"/>
    </source>
</evidence>
<dbReference type="AlphaFoldDB" id="A0A022RP92"/>
<dbReference type="InterPro" id="IPR007577">
    <property type="entry name" value="GlycoTrfase_DXD_sugar-bd_CS"/>
</dbReference>
<dbReference type="KEGG" id="egt:105953069"/>
<dbReference type="InterPro" id="IPR029044">
    <property type="entry name" value="Nucleotide-diphossugar_trans"/>
</dbReference>
<keyword evidence="4" id="KW-1185">Reference proteome</keyword>
<feature type="domain" description="Alpha 1,4-glycosyltransferase" evidence="2">
    <location>
        <begin position="273"/>
        <end position="396"/>
    </location>
</feature>
<feature type="transmembrane region" description="Helical" evidence="1">
    <location>
        <begin position="12"/>
        <end position="35"/>
    </location>
</feature>
<dbReference type="PANTHER" id="PTHR46781:SF2">
    <property type="entry name" value="ALPHA 1,4-GLYCOSYLTRANSFERASE FAMILY PROTEIN"/>
    <property type="match status" value="1"/>
</dbReference>